<dbReference type="PROSITE" id="PS50977">
    <property type="entry name" value="HTH_TETR_2"/>
    <property type="match status" value="1"/>
</dbReference>
<sequence length="207" mass="22632">MTQTASDETGARPSTVKNKRGLETRQRVLVVTKALIGEHGYGEVTLDQISSAAGVAKSSLLWHFGSKEALLAEAVTSLFQEVEAQLLPEAAVGLPVAARTRHLFERVAEAFTRNPEAKGIILSLLFSGGVPEQVRARIQAGWHEHAVSIASFLGTPERPFPPDLARTMVAMFHGAYCQWYADGRTQPIMTYLAPARQLILDWLDGPR</sequence>
<evidence type="ECO:0000256" key="2">
    <source>
        <dbReference type="ARBA" id="ARBA00023125"/>
    </source>
</evidence>
<keyword evidence="3" id="KW-0804">Transcription</keyword>
<gene>
    <name evidence="6" type="ORF">BZL54_30155</name>
</gene>
<dbReference type="InterPro" id="IPR009057">
    <property type="entry name" value="Homeodomain-like_sf"/>
</dbReference>
<accession>A0A2A4F3L6</accession>
<dbReference type="GeneID" id="69004277"/>
<dbReference type="Pfam" id="PF00440">
    <property type="entry name" value="TetR_N"/>
    <property type="match status" value="1"/>
</dbReference>
<dbReference type="SUPFAM" id="SSF48498">
    <property type="entry name" value="Tetracyclin repressor-like, C-terminal domain"/>
    <property type="match status" value="1"/>
</dbReference>
<dbReference type="PRINTS" id="PR00455">
    <property type="entry name" value="HTHTETR"/>
</dbReference>
<keyword evidence="1" id="KW-0805">Transcription regulation</keyword>
<dbReference type="RefSeq" id="WP_084902095.1">
    <property type="nucleotide sequence ID" value="NZ_CP020737.1"/>
</dbReference>
<feature type="DNA-binding region" description="H-T-H motif" evidence="4">
    <location>
        <begin position="45"/>
        <end position="64"/>
    </location>
</feature>
<dbReference type="Gene3D" id="1.10.357.10">
    <property type="entry name" value="Tetracycline Repressor, domain 2"/>
    <property type="match status" value="1"/>
</dbReference>
<keyword evidence="2 4" id="KW-0238">DNA-binding</keyword>
<evidence type="ECO:0000313" key="7">
    <source>
        <dbReference type="Proteomes" id="UP000217994"/>
    </source>
</evidence>
<proteinExistence type="predicted"/>
<dbReference type="InterPro" id="IPR050109">
    <property type="entry name" value="HTH-type_TetR-like_transc_reg"/>
</dbReference>
<evidence type="ECO:0000313" key="6">
    <source>
        <dbReference type="EMBL" id="PCE27228.1"/>
    </source>
</evidence>
<dbReference type="EMBL" id="MTZU01000098">
    <property type="protein sequence ID" value="PCE27228.1"/>
    <property type="molecule type" value="Genomic_DNA"/>
</dbReference>
<dbReference type="Proteomes" id="UP000217994">
    <property type="component" value="Unassembled WGS sequence"/>
</dbReference>
<reference evidence="6 7" key="1">
    <citation type="submission" date="2017-01" db="EMBL/GenBank/DDBJ databases">
        <title>Whole-Genome Shotgun Sequencing of Two beta-Proteobacterial Species in Search of the Bulgecin Biosynthetic Cluster.</title>
        <authorList>
            <person name="Horsman M.E."/>
            <person name="Marous D.R."/>
            <person name="Li R."/>
            <person name="Oliver R.A."/>
            <person name="Byun B."/>
            <person name="Emrich S.J."/>
            <person name="Boggess B."/>
            <person name="Townsend C.A."/>
            <person name="Mobashery S."/>
        </authorList>
    </citation>
    <scope>NUCLEOTIDE SEQUENCE [LARGE SCALE GENOMIC DNA]</scope>
    <source>
        <strain evidence="6 7">ATCC 31433</strain>
    </source>
</reference>
<protein>
    <submittedName>
        <fullName evidence="6">TetR family transcriptional regulator</fullName>
    </submittedName>
</protein>
<dbReference type="InterPro" id="IPR036271">
    <property type="entry name" value="Tet_transcr_reg_TetR-rel_C_sf"/>
</dbReference>
<dbReference type="InterPro" id="IPR001647">
    <property type="entry name" value="HTH_TetR"/>
</dbReference>
<dbReference type="GO" id="GO:0000976">
    <property type="term" value="F:transcription cis-regulatory region binding"/>
    <property type="evidence" value="ECO:0007669"/>
    <property type="project" value="TreeGrafter"/>
</dbReference>
<evidence type="ECO:0000256" key="4">
    <source>
        <dbReference type="PROSITE-ProRule" id="PRU00335"/>
    </source>
</evidence>
<organism evidence="6 7">
    <name type="scientific">Burkholderia ubonensis subsp. mesacidophila</name>
    <dbReference type="NCBI Taxonomy" id="265293"/>
    <lineage>
        <taxon>Bacteria</taxon>
        <taxon>Pseudomonadati</taxon>
        <taxon>Pseudomonadota</taxon>
        <taxon>Betaproteobacteria</taxon>
        <taxon>Burkholderiales</taxon>
        <taxon>Burkholderiaceae</taxon>
        <taxon>Burkholderia</taxon>
        <taxon>Burkholderia cepacia complex</taxon>
    </lineage>
</organism>
<dbReference type="AlphaFoldDB" id="A0A2A4F3L6"/>
<dbReference type="GO" id="GO:0003700">
    <property type="term" value="F:DNA-binding transcription factor activity"/>
    <property type="evidence" value="ECO:0007669"/>
    <property type="project" value="TreeGrafter"/>
</dbReference>
<dbReference type="PANTHER" id="PTHR30055:SF234">
    <property type="entry name" value="HTH-TYPE TRANSCRIPTIONAL REGULATOR BETI"/>
    <property type="match status" value="1"/>
</dbReference>
<comment type="caution">
    <text evidence="6">The sequence shown here is derived from an EMBL/GenBank/DDBJ whole genome shotgun (WGS) entry which is preliminary data.</text>
</comment>
<feature type="domain" description="HTH tetR-type" evidence="5">
    <location>
        <begin position="22"/>
        <end position="82"/>
    </location>
</feature>
<dbReference type="PANTHER" id="PTHR30055">
    <property type="entry name" value="HTH-TYPE TRANSCRIPTIONAL REGULATOR RUTR"/>
    <property type="match status" value="1"/>
</dbReference>
<name>A0A2A4F3L6_9BURK</name>
<evidence type="ECO:0000256" key="3">
    <source>
        <dbReference type="ARBA" id="ARBA00023163"/>
    </source>
</evidence>
<evidence type="ECO:0000259" key="5">
    <source>
        <dbReference type="PROSITE" id="PS50977"/>
    </source>
</evidence>
<dbReference type="SUPFAM" id="SSF46689">
    <property type="entry name" value="Homeodomain-like"/>
    <property type="match status" value="1"/>
</dbReference>
<evidence type="ECO:0000256" key="1">
    <source>
        <dbReference type="ARBA" id="ARBA00023015"/>
    </source>
</evidence>